<dbReference type="InterPro" id="IPR007757">
    <property type="entry name" value="MT-A70-like"/>
</dbReference>
<dbReference type="GO" id="GO:0032259">
    <property type="term" value="P:methylation"/>
    <property type="evidence" value="ECO:0007669"/>
    <property type="project" value="InterPro"/>
</dbReference>
<dbReference type="Proteomes" id="UP000821837">
    <property type="component" value="Chromosome 1"/>
</dbReference>
<reference evidence="3" key="1">
    <citation type="journal article" date="2020" name="Cell">
        <title>Large-Scale Comparative Analyses of Tick Genomes Elucidate Their Genetic Diversity and Vector Capacities.</title>
        <authorList>
            <consortium name="Tick Genome and Microbiome Consortium (TIGMIC)"/>
            <person name="Jia N."/>
            <person name="Wang J."/>
            <person name="Shi W."/>
            <person name="Du L."/>
            <person name="Sun Y."/>
            <person name="Zhan W."/>
            <person name="Jiang J.F."/>
            <person name="Wang Q."/>
            <person name="Zhang B."/>
            <person name="Ji P."/>
            <person name="Bell-Sakyi L."/>
            <person name="Cui X.M."/>
            <person name="Yuan T.T."/>
            <person name="Jiang B.G."/>
            <person name="Yang W.F."/>
            <person name="Lam T.T."/>
            <person name="Chang Q.C."/>
            <person name="Ding S.J."/>
            <person name="Wang X.J."/>
            <person name="Zhu J.G."/>
            <person name="Ruan X.D."/>
            <person name="Zhao L."/>
            <person name="Wei J.T."/>
            <person name="Ye R.Z."/>
            <person name="Que T.C."/>
            <person name="Du C.H."/>
            <person name="Zhou Y.H."/>
            <person name="Cheng J.X."/>
            <person name="Dai P.F."/>
            <person name="Guo W.B."/>
            <person name="Han X.H."/>
            <person name="Huang E.J."/>
            <person name="Li L.F."/>
            <person name="Wei W."/>
            <person name="Gao Y.C."/>
            <person name="Liu J.Z."/>
            <person name="Shao H.Z."/>
            <person name="Wang X."/>
            <person name="Wang C.C."/>
            <person name="Yang T.C."/>
            <person name="Huo Q.B."/>
            <person name="Li W."/>
            <person name="Chen H.Y."/>
            <person name="Chen S.E."/>
            <person name="Zhou L.G."/>
            <person name="Ni X.B."/>
            <person name="Tian J.H."/>
            <person name="Sheng Y."/>
            <person name="Liu T."/>
            <person name="Pan Y.S."/>
            <person name="Xia L.Y."/>
            <person name="Li J."/>
            <person name="Zhao F."/>
            <person name="Cao W.C."/>
        </authorList>
    </citation>
    <scope>NUCLEOTIDE SEQUENCE</scope>
    <source>
        <strain evidence="3">Rsan-2018</strain>
    </source>
</reference>
<dbReference type="GO" id="GO:0005634">
    <property type="term" value="C:nucleus"/>
    <property type="evidence" value="ECO:0007669"/>
    <property type="project" value="TreeGrafter"/>
</dbReference>
<dbReference type="VEuPathDB" id="VectorBase:RSAN_042505"/>
<dbReference type="EMBL" id="JABSTV010001245">
    <property type="protein sequence ID" value="KAH7981770.1"/>
    <property type="molecule type" value="Genomic_DNA"/>
</dbReference>
<comment type="caution">
    <text evidence="3">The sequence shown here is derived from an EMBL/GenBank/DDBJ whole genome shotgun (WGS) entry which is preliminary data.</text>
</comment>
<name>A0A9D4T874_RHISA</name>
<reference evidence="3" key="2">
    <citation type="submission" date="2021-09" db="EMBL/GenBank/DDBJ databases">
        <authorList>
            <person name="Jia N."/>
            <person name="Wang J."/>
            <person name="Shi W."/>
            <person name="Du L."/>
            <person name="Sun Y."/>
            <person name="Zhan W."/>
            <person name="Jiang J."/>
            <person name="Wang Q."/>
            <person name="Zhang B."/>
            <person name="Ji P."/>
            <person name="Sakyi L.B."/>
            <person name="Cui X."/>
            <person name="Yuan T."/>
            <person name="Jiang B."/>
            <person name="Yang W."/>
            <person name="Lam T.T.-Y."/>
            <person name="Chang Q."/>
            <person name="Ding S."/>
            <person name="Wang X."/>
            <person name="Zhu J."/>
            <person name="Ruan X."/>
            <person name="Zhao L."/>
            <person name="Wei J."/>
            <person name="Que T."/>
            <person name="Du C."/>
            <person name="Cheng J."/>
            <person name="Dai P."/>
            <person name="Han X."/>
            <person name="Huang E."/>
            <person name="Gao Y."/>
            <person name="Liu J."/>
            <person name="Shao H."/>
            <person name="Ye R."/>
            <person name="Li L."/>
            <person name="Wei W."/>
            <person name="Wang X."/>
            <person name="Wang C."/>
            <person name="Huo Q."/>
            <person name="Li W."/>
            <person name="Guo W."/>
            <person name="Chen H."/>
            <person name="Chen S."/>
            <person name="Zhou L."/>
            <person name="Zhou L."/>
            <person name="Ni X."/>
            <person name="Tian J."/>
            <person name="Zhou Y."/>
            <person name="Sheng Y."/>
            <person name="Liu T."/>
            <person name="Pan Y."/>
            <person name="Xia L."/>
            <person name="Li J."/>
            <person name="Zhao F."/>
            <person name="Cao W."/>
        </authorList>
    </citation>
    <scope>NUCLEOTIDE SEQUENCE</scope>
    <source>
        <strain evidence="3">Rsan-2018</strain>
        <tissue evidence="3">Larvae</tissue>
    </source>
</reference>
<dbReference type="InterPro" id="IPR002052">
    <property type="entry name" value="DNA_methylase_N6_adenine_CS"/>
</dbReference>
<dbReference type="PROSITE" id="PS00092">
    <property type="entry name" value="N6_MTASE"/>
    <property type="match status" value="1"/>
</dbReference>
<dbReference type="GO" id="GO:0008168">
    <property type="term" value="F:methyltransferase activity"/>
    <property type="evidence" value="ECO:0007669"/>
    <property type="project" value="InterPro"/>
</dbReference>
<dbReference type="SUPFAM" id="SSF53335">
    <property type="entry name" value="S-adenosyl-L-methionine-dependent methyltransferases"/>
    <property type="match status" value="1"/>
</dbReference>
<keyword evidence="4" id="KW-1185">Reference proteome</keyword>
<comment type="similarity">
    <text evidence="1">Belongs to the MT-A70-like family.</text>
</comment>
<dbReference type="PANTHER" id="PTHR12829:SF4">
    <property type="entry name" value="N(6)-ADENINE-SPECIFIC METHYLTRANSFERASE METTL4"/>
    <property type="match status" value="1"/>
</dbReference>
<accession>A0A9D4T874</accession>
<dbReference type="AlphaFoldDB" id="A0A9D4T874"/>
<evidence type="ECO:0000313" key="4">
    <source>
        <dbReference type="Proteomes" id="UP000821837"/>
    </source>
</evidence>
<dbReference type="PANTHER" id="PTHR12829">
    <property type="entry name" value="N6-ADENOSINE-METHYLTRANSFERASE"/>
    <property type="match status" value="1"/>
</dbReference>
<dbReference type="PROSITE" id="PS51143">
    <property type="entry name" value="MT_A70"/>
    <property type="match status" value="1"/>
</dbReference>
<proteinExistence type="inferred from homology"/>
<sequence>MACITAERSLAVAGERLRLSSGDDTEVPPVAVPEAKSNGACTASLGSEPDCEGKPVESPTGAAMTPADSALDVVPAVARSDAVATVAEAAGRRKVRPLRSTVSDCRSSRRGSFDFVLLDPPWENKSARRKRAYSTLPRDELLSSLPLPRLASPRGCLVAVWCTTNGAHLRFVARELLPSWGLTYLATWYWVKVTKHGEPVRPFDCPHKKPYEFVIFGGPSSVSIPRDKVFVSVPSCVHSHKPPLTELVRPFVKNGGVCMEVFARYLVPGWTSVGNEALKLQHESLYEPASLESPLS</sequence>
<dbReference type="GO" id="GO:0003676">
    <property type="term" value="F:nucleic acid binding"/>
    <property type="evidence" value="ECO:0007669"/>
    <property type="project" value="InterPro"/>
</dbReference>
<dbReference type="InterPro" id="IPR029063">
    <property type="entry name" value="SAM-dependent_MTases_sf"/>
</dbReference>
<organism evidence="3 4">
    <name type="scientific">Rhipicephalus sanguineus</name>
    <name type="common">Brown dog tick</name>
    <name type="synonym">Ixodes sanguineus</name>
    <dbReference type="NCBI Taxonomy" id="34632"/>
    <lineage>
        <taxon>Eukaryota</taxon>
        <taxon>Metazoa</taxon>
        <taxon>Ecdysozoa</taxon>
        <taxon>Arthropoda</taxon>
        <taxon>Chelicerata</taxon>
        <taxon>Arachnida</taxon>
        <taxon>Acari</taxon>
        <taxon>Parasitiformes</taxon>
        <taxon>Ixodida</taxon>
        <taxon>Ixodoidea</taxon>
        <taxon>Ixodidae</taxon>
        <taxon>Rhipicephalinae</taxon>
        <taxon>Rhipicephalus</taxon>
        <taxon>Rhipicephalus</taxon>
    </lineage>
</organism>
<gene>
    <name evidence="3" type="ORF">HPB52_001080</name>
</gene>
<dbReference type="Pfam" id="PF05063">
    <property type="entry name" value="MT-A70"/>
    <property type="match status" value="1"/>
</dbReference>
<evidence type="ECO:0000256" key="1">
    <source>
        <dbReference type="PROSITE-ProRule" id="PRU00489"/>
    </source>
</evidence>
<protein>
    <submittedName>
        <fullName evidence="3">Uncharacterized protein</fullName>
    </submittedName>
</protein>
<feature type="region of interest" description="Disordered" evidence="2">
    <location>
        <begin position="21"/>
        <end position="65"/>
    </location>
</feature>
<evidence type="ECO:0000313" key="3">
    <source>
        <dbReference type="EMBL" id="KAH7981770.1"/>
    </source>
</evidence>
<evidence type="ECO:0000256" key="2">
    <source>
        <dbReference type="SAM" id="MobiDB-lite"/>
    </source>
</evidence>